<evidence type="ECO:0000256" key="2">
    <source>
        <dbReference type="ARBA" id="ARBA00022649"/>
    </source>
</evidence>
<dbReference type="PANTHER" id="PTHR38039">
    <property type="entry name" value="TOXIN YOEB"/>
    <property type="match status" value="1"/>
</dbReference>
<evidence type="ECO:0000256" key="4">
    <source>
        <dbReference type="ARBA" id="ARBA00022759"/>
    </source>
</evidence>
<reference evidence="9" key="1">
    <citation type="submission" date="2017-08" db="EMBL/GenBank/DDBJ databases">
        <authorList>
            <person name="Varghese N."/>
            <person name="Submissions S."/>
        </authorList>
    </citation>
    <scope>NUCLEOTIDE SEQUENCE [LARGE SCALE GENOMIC DNA]</scope>
    <source>
        <strain evidence="9">DSM 23173</strain>
    </source>
</reference>
<protein>
    <recommendedName>
        <fullName evidence="7">Endoribonuclease YoeB</fullName>
    </recommendedName>
    <alternativeName>
        <fullName evidence="6">Putative mRNA interferase YoeB</fullName>
    </alternativeName>
</protein>
<dbReference type="InterPro" id="IPR035093">
    <property type="entry name" value="RelE/ParE_toxin_dom_sf"/>
</dbReference>
<proteinExistence type="inferred from homology"/>
<keyword evidence="9" id="KW-1185">Reference proteome</keyword>
<dbReference type="GO" id="GO:0004519">
    <property type="term" value="F:endonuclease activity"/>
    <property type="evidence" value="ECO:0007669"/>
    <property type="project" value="UniProtKB-KW"/>
</dbReference>
<dbReference type="Pfam" id="PF06769">
    <property type="entry name" value="YoeB_toxin"/>
    <property type="match status" value="1"/>
</dbReference>
<dbReference type="RefSeq" id="WP_097040896.1">
    <property type="nucleotide sequence ID" value="NZ_OBQF01000003.1"/>
</dbReference>
<evidence type="ECO:0000256" key="5">
    <source>
        <dbReference type="ARBA" id="ARBA00022801"/>
    </source>
</evidence>
<keyword evidence="5" id="KW-0378">Hydrolase</keyword>
<dbReference type="Gene3D" id="3.30.2310.20">
    <property type="entry name" value="RelE-like"/>
    <property type="match status" value="1"/>
</dbReference>
<name>A0A285UPV3_9STAP</name>
<evidence type="ECO:0000256" key="7">
    <source>
        <dbReference type="ARBA" id="ARBA00050056"/>
    </source>
</evidence>
<keyword evidence="3" id="KW-0540">Nuclease</keyword>
<evidence type="ECO:0000313" key="9">
    <source>
        <dbReference type="Proteomes" id="UP000219412"/>
    </source>
</evidence>
<gene>
    <name evidence="8" type="ORF">SAMN05878391_1610</name>
</gene>
<dbReference type="Proteomes" id="UP000219412">
    <property type="component" value="Unassembled WGS sequence"/>
</dbReference>
<evidence type="ECO:0000256" key="3">
    <source>
        <dbReference type="ARBA" id="ARBA00022722"/>
    </source>
</evidence>
<accession>A0A285UPV3</accession>
<sequence length="89" mass="10747">MSKLNILFTHEVFEDYKYWQRTDRKHLKKINDLIKSIDREGVLNGIGKPEKLKGNLSSFYSRRIDSEHRLVYKVTESQIQIISCRYHYK</sequence>
<organism evidence="8 9">
    <name type="scientific">Salinicoccus kekensis</name>
    <dbReference type="NCBI Taxonomy" id="714307"/>
    <lineage>
        <taxon>Bacteria</taxon>
        <taxon>Bacillati</taxon>
        <taxon>Bacillota</taxon>
        <taxon>Bacilli</taxon>
        <taxon>Bacillales</taxon>
        <taxon>Staphylococcaceae</taxon>
        <taxon>Salinicoccus</taxon>
    </lineage>
</organism>
<dbReference type="GO" id="GO:0006401">
    <property type="term" value="P:RNA catabolic process"/>
    <property type="evidence" value="ECO:0007669"/>
    <property type="project" value="InterPro"/>
</dbReference>
<evidence type="ECO:0000256" key="1">
    <source>
        <dbReference type="ARBA" id="ARBA00008172"/>
    </source>
</evidence>
<dbReference type="PANTHER" id="PTHR38039:SF1">
    <property type="entry name" value="TOXIN YOEB"/>
    <property type="match status" value="1"/>
</dbReference>
<dbReference type="OrthoDB" id="9801102at2"/>
<keyword evidence="4" id="KW-0255">Endonuclease</keyword>
<dbReference type="InterPro" id="IPR009614">
    <property type="entry name" value="YoeB_toxin"/>
</dbReference>
<evidence type="ECO:0000313" key="8">
    <source>
        <dbReference type="EMBL" id="SOC42291.1"/>
    </source>
</evidence>
<dbReference type="AlphaFoldDB" id="A0A285UPV3"/>
<keyword evidence="2" id="KW-1277">Toxin-antitoxin system</keyword>
<evidence type="ECO:0000256" key="6">
    <source>
        <dbReference type="ARBA" id="ARBA00030388"/>
    </source>
</evidence>
<dbReference type="GO" id="GO:0045892">
    <property type="term" value="P:negative regulation of DNA-templated transcription"/>
    <property type="evidence" value="ECO:0007669"/>
    <property type="project" value="TreeGrafter"/>
</dbReference>
<dbReference type="EMBL" id="OBQF01000003">
    <property type="protein sequence ID" value="SOC42291.1"/>
    <property type="molecule type" value="Genomic_DNA"/>
</dbReference>
<dbReference type="GO" id="GO:0016787">
    <property type="term" value="F:hydrolase activity"/>
    <property type="evidence" value="ECO:0007669"/>
    <property type="project" value="UniProtKB-KW"/>
</dbReference>
<comment type="similarity">
    <text evidence="1">Belongs to the YoeB family.</text>
</comment>
<dbReference type="NCBIfam" id="TIGR02116">
    <property type="entry name" value="toxin_Txe_YoeB"/>
    <property type="match status" value="1"/>
</dbReference>
<dbReference type="SUPFAM" id="SSF143011">
    <property type="entry name" value="RelE-like"/>
    <property type="match status" value="1"/>
</dbReference>